<proteinExistence type="predicted"/>
<evidence type="ECO:0000313" key="1">
    <source>
        <dbReference type="EMBL" id="KIM70135.1"/>
    </source>
</evidence>
<reference evidence="1 2" key="1">
    <citation type="submission" date="2014-04" db="EMBL/GenBank/DDBJ databases">
        <authorList>
            <consortium name="DOE Joint Genome Institute"/>
            <person name="Kuo A."/>
            <person name="Kohler A."/>
            <person name="Nagy L.G."/>
            <person name="Floudas D."/>
            <person name="Copeland A."/>
            <person name="Barry K.W."/>
            <person name="Cichocki N."/>
            <person name="Veneault-Fourrey C."/>
            <person name="LaButti K."/>
            <person name="Lindquist E.A."/>
            <person name="Lipzen A."/>
            <person name="Lundell T."/>
            <person name="Morin E."/>
            <person name="Murat C."/>
            <person name="Sun H."/>
            <person name="Tunlid A."/>
            <person name="Henrissat B."/>
            <person name="Grigoriev I.V."/>
            <person name="Hibbett D.S."/>
            <person name="Martin F."/>
            <person name="Nordberg H.P."/>
            <person name="Cantor M.N."/>
            <person name="Hua S.X."/>
        </authorList>
    </citation>
    <scope>NUCLEOTIDE SEQUENCE [LARGE SCALE GENOMIC DNA]</scope>
    <source>
        <strain evidence="1 2">Foug A</strain>
    </source>
</reference>
<evidence type="ECO:0000313" key="2">
    <source>
        <dbReference type="Proteomes" id="UP000053989"/>
    </source>
</evidence>
<feature type="non-terminal residue" evidence="1">
    <location>
        <position position="62"/>
    </location>
</feature>
<reference evidence="2" key="2">
    <citation type="submission" date="2015-01" db="EMBL/GenBank/DDBJ databases">
        <title>Evolutionary Origins and Diversification of the Mycorrhizal Mutualists.</title>
        <authorList>
            <consortium name="DOE Joint Genome Institute"/>
            <consortium name="Mycorrhizal Genomics Consortium"/>
            <person name="Kohler A."/>
            <person name="Kuo A."/>
            <person name="Nagy L.G."/>
            <person name="Floudas D."/>
            <person name="Copeland A."/>
            <person name="Barry K.W."/>
            <person name="Cichocki N."/>
            <person name="Veneault-Fourrey C."/>
            <person name="LaButti K."/>
            <person name="Lindquist E.A."/>
            <person name="Lipzen A."/>
            <person name="Lundell T."/>
            <person name="Morin E."/>
            <person name="Murat C."/>
            <person name="Riley R."/>
            <person name="Ohm R."/>
            <person name="Sun H."/>
            <person name="Tunlid A."/>
            <person name="Henrissat B."/>
            <person name="Grigoriev I.V."/>
            <person name="Hibbett D.S."/>
            <person name="Martin F."/>
        </authorList>
    </citation>
    <scope>NUCLEOTIDE SEQUENCE [LARGE SCALE GENOMIC DNA]</scope>
    <source>
        <strain evidence="2">Foug A</strain>
    </source>
</reference>
<organism evidence="1 2">
    <name type="scientific">Scleroderma citrinum Foug A</name>
    <dbReference type="NCBI Taxonomy" id="1036808"/>
    <lineage>
        <taxon>Eukaryota</taxon>
        <taxon>Fungi</taxon>
        <taxon>Dikarya</taxon>
        <taxon>Basidiomycota</taxon>
        <taxon>Agaricomycotina</taxon>
        <taxon>Agaricomycetes</taxon>
        <taxon>Agaricomycetidae</taxon>
        <taxon>Boletales</taxon>
        <taxon>Sclerodermatineae</taxon>
        <taxon>Sclerodermataceae</taxon>
        <taxon>Scleroderma</taxon>
    </lineage>
</organism>
<sequence length="62" mass="6592">MTLPTHVLSYNVPFIPNASPPPALTLLLSLGDLPSSPMTFVMTRASSSTLSVRHLSTDLLSP</sequence>
<dbReference type="HOGENOM" id="CLU_2910539_0_0_1"/>
<dbReference type="EMBL" id="KN822005">
    <property type="protein sequence ID" value="KIM70135.1"/>
    <property type="molecule type" value="Genomic_DNA"/>
</dbReference>
<dbReference type="AlphaFoldDB" id="A0A0C3EBR6"/>
<dbReference type="Proteomes" id="UP000053989">
    <property type="component" value="Unassembled WGS sequence"/>
</dbReference>
<gene>
    <name evidence="1" type="ORF">SCLCIDRAFT_1207435</name>
</gene>
<protein>
    <submittedName>
        <fullName evidence="1">Uncharacterized protein</fullName>
    </submittedName>
</protein>
<keyword evidence="2" id="KW-1185">Reference proteome</keyword>
<name>A0A0C3EBR6_9AGAM</name>
<accession>A0A0C3EBR6</accession>
<dbReference type="InParanoid" id="A0A0C3EBR6"/>